<accession>A0A2K5ATK6</accession>
<reference evidence="2" key="1">
    <citation type="submission" date="2018-01" db="EMBL/GenBank/DDBJ databases">
        <authorList>
            <person name="Kerou L M."/>
        </authorList>
    </citation>
    <scope>NUCLEOTIDE SEQUENCE [LARGE SCALE GENOMIC DNA]</scope>
    <source>
        <strain evidence="2">SCU2</strain>
    </source>
</reference>
<gene>
    <name evidence="1" type="ORF">NCAV_1800</name>
</gene>
<organism evidence="1 2">
    <name type="scientific">Candidatus Nitrosocaldus cavascurensis</name>
    <dbReference type="NCBI Taxonomy" id="2058097"/>
    <lineage>
        <taxon>Archaea</taxon>
        <taxon>Nitrososphaerota</taxon>
        <taxon>Nitrososphaeria</taxon>
        <taxon>Candidatus Nitrosocaldales</taxon>
        <taxon>Candidatus Nitrosocaldaceae</taxon>
        <taxon>Candidatus Nitrosocaldus</taxon>
    </lineage>
</organism>
<dbReference type="Gene3D" id="1.10.10.10">
    <property type="entry name" value="Winged helix-like DNA-binding domain superfamily/Winged helix DNA-binding domain"/>
    <property type="match status" value="1"/>
</dbReference>
<dbReference type="KEGG" id="ncv:NCAV_1800"/>
<dbReference type="GeneID" id="41595768"/>
<dbReference type="Proteomes" id="UP000236248">
    <property type="component" value="Chromosome NCAV"/>
</dbReference>
<name>A0A2K5ATK6_9ARCH</name>
<dbReference type="InterPro" id="IPR036388">
    <property type="entry name" value="WH-like_DNA-bd_sf"/>
</dbReference>
<protein>
    <submittedName>
        <fullName evidence="1">Uncharacterized protein</fullName>
    </submittedName>
</protein>
<dbReference type="EMBL" id="LT981265">
    <property type="protein sequence ID" value="SPC34963.1"/>
    <property type="molecule type" value="Genomic_DNA"/>
</dbReference>
<sequence length="127" mass="14931">MARKKVKIELEDSEGSKYSIVVEGNLTREKVLKVFEMMNLLDDSSNEKYDAEEPNSLGERIMHLIEEEFPYGEFTSSQVLEAYEDRYNEPIKLSMVSTYLARFTSKGILARNRSGREWRYKRVLLKH</sequence>
<keyword evidence="2" id="KW-1185">Reference proteome</keyword>
<dbReference type="RefSeq" id="WP_103286491.1">
    <property type="nucleotide sequence ID" value="NZ_LT981265.1"/>
</dbReference>
<evidence type="ECO:0000313" key="2">
    <source>
        <dbReference type="Proteomes" id="UP000236248"/>
    </source>
</evidence>
<dbReference type="AlphaFoldDB" id="A0A2K5ATK6"/>
<evidence type="ECO:0000313" key="1">
    <source>
        <dbReference type="EMBL" id="SPC34963.1"/>
    </source>
</evidence>
<proteinExistence type="predicted"/>